<dbReference type="InterPro" id="IPR022291">
    <property type="entry name" value="Bacteriocin_synth_cyclodeHase"/>
</dbReference>
<evidence type="ECO:0000313" key="4">
    <source>
        <dbReference type="Proteomes" id="UP000588098"/>
    </source>
</evidence>
<dbReference type="NCBIfam" id="TIGR03882">
    <property type="entry name" value="cyclo_dehyd_2"/>
    <property type="match status" value="2"/>
</dbReference>
<evidence type="ECO:0000313" key="3">
    <source>
        <dbReference type="EMBL" id="MBB5937928.1"/>
    </source>
</evidence>
<dbReference type="Gene3D" id="3.30.40.250">
    <property type="match status" value="1"/>
</dbReference>
<keyword evidence="4" id="KW-1185">Reference proteome</keyword>
<dbReference type="RefSeq" id="WP_184575252.1">
    <property type="nucleotide sequence ID" value="NZ_JACHJL010000013.1"/>
</dbReference>
<dbReference type="Gene3D" id="3.30.160.660">
    <property type="match status" value="1"/>
</dbReference>
<dbReference type="EMBL" id="JACHJL010000013">
    <property type="protein sequence ID" value="MBB5937928.1"/>
    <property type="molecule type" value="Genomic_DNA"/>
</dbReference>
<dbReference type="Gene3D" id="3.30.1330.230">
    <property type="match status" value="1"/>
</dbReference>
<dbReference type="Pfam" id="PF02624">
    <property type="entry name" value="YcaO"/>
    <property type="match status" value="1"/>
</dbReference>
<organism evidence="3 4">
    <name type="scientific">Streptomyces zagrosensis</name>
    <dbReference type="NCBI Taxonomy" id="1042984"/>
    <lineage>
        <taxon>Bacteria</taxon>
        <taxon>Bacillati</taxon>
        <taxon>Actinomycetota</taxon>
        <taxon>Actinomycetes</taxon>
        <taxon>Kitasatosporales</taxon>
        <taxon>Streptomycetaceae</taxon>
        <taxon>Streptomyces</taxon>
    </lineage>
</organism>
<dbReference type="AlphaFoldDB" id="A0A7W9QCU8"/>
<reference evidence="3 4" key="1">
    <citation type="submission" date="2020-08" db="EMBL/GenBank/DDBJ databases">
        <title>Genomic Encyclopedia of Type Strains, Phase III (KMG-III): the genomes of soil and plant-associated and newly described type strains.</title>
        <authorList>
            <person name="Whitman W."/>
        </authorList>
    </citation>
    <scope>NUCLEOTIDE SEQUENCE [LARGE SCALE GENOMIC DNA]</scope>
    <source>
        <strain evidence="3 4">CECT 8305</strain>
    </source>
</reference>
<feature type="region of interest" description="Disordered" evidence="1">
    <location>
        <begin position="193"/>
        <end position="239"/>
    </location>
</feature>
<dbReference type="InterPro" id="IPR003776">
    <property type="entry name" value="YcaO-like_dom"/>
</dbReference>
<comment type="caution">
    <text evidence="3">The sequence shown here is derived from an EMBL/GenBank/DDBJ whole genome shotgun (WGS) entry which is preliminary data.</text>
</comment>
<dbReference type="PANTHER" id="PTHR37809">
    <property type="entry name" value="RIBOSOMAL PROTEIN S12 METHYLTHIOTRANSFERASE ACCESSORY FACTOR YCAO"/>
    <property type="match status" value="1"/>
</dbReference>
<keyword evidence="3" id="KW-0808">Transferase</keyword>
<gene>
    <name evidence="3" type="ORF">FHS42_005012</name>
</gene>
<protein>
    <submittedName>
        <fullName evidence="3">Ribosomal protein S12 methylthiotransferase accessory factor</fullName>
    </submittedName>
</protein>
<keyword evidence="3" id="KW-0687">Ribonucleoprotein</keyword>
<name>A0A7W9QCU8_9ACTN</name>
<dbReference type="GO" id="GO:0016740">
    <property type="term" value="F:transferase activity"/>
    <property type="evidence" value="ECO:0007669"/>
    <property type="project" value="UniProtKB-KW"/>
</dbReference>
<dbReference type="NCBIfam" id="TIGR03604">
    <property type="entry name" value="TOMM_cyclo_SagD"/>
    <property type="match status" value="1"/>
</dbReference>
<dbReference type="PANTHER" id="PTHR37809:SF1">
    <property type="entry name" value="RIBOSOMAL PROTEIN S12 METHYLTHIOTRANSFERASE ACCESSORY FACTOR YCAO"/>
    <property type="match status" value="1"/>
</dbReference>
<keyword evidence="3" id="KW-0689">Ribosomal protein</keyword>
<feature type="domain" description="YcaO" evidence="2">
    <location>
        <begin position="371"/>
        <end position="756"/>
    </location>
</feature>
<proteinExistence type="predicted"/>
<dbReference type="Proteomes" id="UP000588098">
    <property type="component" value="Unassembled WGS sequence"/>
</dbReference>
<accession>A0A7W9QCU8</accession>
<dbReference type="GO" id="GO:0005840">
    <property type="term" value="C:ribosome"/>
    <property type="evidence" value="ECO:0007669"/>
    <property type="project" value="UniProtKB-KW"/>
</dbReference>
<dbReference type="PROSITE" id="PS51664">
    <property type="entry name" value="YCAO"/>
    <property type="match status" value="1"/>
</dbReference>
<evidence type="ECO:0000256" key="1">
    <source>
        <dbReference type="SAM" id="MobiDB-lite"/>
    </source>
</evidence>
<sequence>MTATTRATTPTTTATPATAAVRAVTATPSTAATLADPAAPAVDPDGIDGIHGIDGLADDDGAPLAAGCRILAAALAHHTDAALPRPVVVPLGAFDPQQPPPRDPYGPLRGAARVHLSAEAVLIGPWGGAPGGVAGCGHCLAIRWQRLRTRSEREALETGTGTTAVGTWPLLHGFALDAARALYAAVIGGTAHATGTAHTPGTAHATGTTHAPGTTHTPGATATAGAGATKTTSTAGAPVPAVSATPVPVSPAAAPADHLLPHVSRLDLRTLQVHSFPLLADPLCPSCAPRSTEDAQSARLTLAARAKPAPDVYRERPASSYPLPTAALANPVCGALGAGTWINVTSPTTAPVAGSVFVRSYAGLVDVTWSGQSHSFTSSRTLAFLEGLERYAGTHRRRRAEPLIDSYANLAGDALDPAACGFYAPHTYRTDPRVRPFDPDQAMPWLWGYSLRDERSILVPARLVHYSAPLRADNFVFESSNGCAIGGSMEEAALSGLLELIERDSFLLAWYGDVPLTEIDLASCRGEMVRGMVDRAALQGYDVHAFDNRVDLAVPAVTALAVRRDGGPGTLSFGAGASLDPESAIEAALSEVLTYIPHLGRQVQERRGELEAMAADYDRVLHLKDHAQLYGLPEMAEHARGYLRPAGVGTLETIYADWQRARPRTLDLRDDLAWCRDQLAGAGFDVIVVDQTTPEQRAMGLHTVCTLAPGLLPIDFGWSRQRALLMPRLRTAFRRAGWRDTDLTEDEIKRVPHPFP</sequence>
<evidence type="ECO:0000259" key="2">
    <source>
        <dbReference type="PROSITE" id="PS51664"/>
    </source>
</evidence>
<dbReference type="InterPro" id="IPR027624">
    <property type="entry name" value="TOMM_cyclo_SagD"/>
</dbReference>